<dbReference type="GO" id="GO:0003855">
    <property type="term" value="F:3-dehydroquinate dehydratase activity"/>
    <property type="evidence" value="ECO:0007669"/>
    <property type="project" value="InterPro"/>
</dbReference>
<dbReference type="InterPro" id="IPR024788">
    <property type="entry name" value="Malectin-like_Carb-bd_dom"/>
</dbReference>
<feature type="region of interest" description="Disordered" evidence="8">
    <location>
        <begin position="480"/>
        <end position="504"/>
    </location>
</feature>
<dbReference type="SUPFAM" id="SSF53223">
    <property type="entry name" value="Aminoacid dehydrogenase-like, N-terminal domain"/>
    <property type="match status" value="3"/>
</dbReference>
<dbReference type="SUPFAM" id="SSF51735">
    <property type="entry name" value="NAD(P)-binding Rossmann-fold domains"/>
    <property type="match status" value="3"/>
</dbReference>
<dbReference type="InterPro" id="IPR046346">
    <property type="entry name" value="Aminoacid_DH-like_N_sf"/>
</dbReference>
<evidence type="ECO:0000256" key="4">
    <source>
        <dbReference type="ARBA" id="ARBA00022729"/>
    </source>
</evidence>
<dbReference type="CDD" id="cd00502">
    <property type="entry name" value="DHQase_I"/>
    <property type="match status" value="3"/>
</dbReference>
<feature type="domain" description="Shikimate dehydrogenase substrate binding N-terminal" evidence="12">
    <location>
        <begin position="915"/>
        <end position="995"/>
    </location>
</feature>
<dbReference type="FunFam" id="3.80.10.10:FF:000129">
    <property type="entry name" value="Leucine-rich repeat receptor-like kinase"/>
    <property type="match status" value="1"/>
</dbReference>
<keyword evidence="7 9" id="KW-0472">Membrane</keyword>
<dbReference type="Pfam" id="PF00560">
    <property type="entry name" value="LRR_1"/>
    <property type="match status" value="2"/>
</dbReference>
<dbReference type="InterPro" id="IPR013708">
    <property type="entry name" value="Shikimate_DH-bd_N"/>
</dbReference>
<dbReference type="InterPro" id="IPR001611">
    <property type="entry name" value="Leu-rich_rpt"/>
</dbReference>
<evidence type="ECO:0000256" key="5">
    <source>
        <dbReference type="ARBA" id="ARBA00022737"/>
    </source>
</evidence>
<sequence>MATCLVFLFLAFFAFSANSDVSIDCGASESYTDERFLVWTGDDGLFQNSQSEVVQSSNTISHVMSTLRVFTTRKKNCYSISEDKGSLLLVRASFFYGNYDRKSSPPSFDMHFDGNEWTTVKTSLDKLVYYEVVYVSESDTTSICLSQTQPNQFPFISALEVTKLDSKMYSYLDPKHALFLSSRVAYGAPATVRYPDDAYDRIWDPETGGSGITSVASDAIIGTANAPDNPPQAVLQNAITISSTSNSISIIRGFPDQKLPIYMNLYFSEVTQLDTTQKRSFRAYIDSTPVSGPIIPPYGDVTEMSINFTASSNTSFLLFADPDSTLPPLVNALEAFYISDRLTDGTDSKDVEGLSELQKAFSDVFQEFWSGDPCLPSPYTWEWTSCSNDTIPRITALNLGSFNLSGELPDFSSMDALVTINLQNNSITGPIPDFLGALPNLKELNLADNSFSGPIPPSITSNKKLKLVVSGNPDLCVSSKSCQTTSTDGTTSSSSSPSGSRKKSNKLPVILGTTIPIFVIFWALVGFLLHHKRKTAAIAAITTGQTGGANRPGGANNMTGKIGGAVINEIKKVVRVEAVAKATKPYLLICWGTYSNPIWERHSIASLRRSFHFDSLFFFPAKLTPPFSLYRRGQTTFGFLYVFFGFFNCNLKNYWFLHLFRLMGRARILTNSIMVCAPLMAQSVEQMVIDMQSAKAQGADVVEVRLDFIDSFQPSQDLETIIRNKPLPVIIVYRPRWEGGQYEGDEHTRLEALRLAHDLGADYIDVELKVVYEALLRTEVASDLVGEVKNKHPAGGKVIVSSYLSGATPSKEDLSHLVARMQATRADIIKVVSNADDIIELERIFHLLSHCEVPAVAYSLGERGLISQLLCPKFGGALVYGAMEGNSIPGLPTLDNLREAYKVENIDSDTKVFGLVSKPVSHSKGPILHNPTFRHANYNGIYVPMFVDDLKAFFEVYTSPDFAGYSVGFPYKEAVVQFCDEVHPLAKSIGAVNTIVRKPSDGKLIGYNTDCEGSIAAIEDALKEQKYINGASLNSPLAGKQFVVAGAGGAGRAIVVGAKSRGARVIIFDIDLARAKSLAQVVSGEAQHFESLAHFQPENGAILANATPIGMHPSTDRIPVAEATLGNYQLVFDAVYTPRKTRLLKDADAAGAITVSGVEMFLRQAIGQFSLFTGREVDQMLMQMRIAKNIGADVVEIRLDCLTNFNPHRDLEILINQSPLPTLVTFRPVWEGGQYGGDETERQDVLRLAMQFGANYVDVELENAHDFNDSIYGKKPDNFKVIVSSHNFHNTPSNEAIASLVARIQATGADIVKIATTALDLTDCARIFQIMVHSQVPFIGIVMGERGSISRLLSPKFGGYLTYGALEAGAISAPGQPTAKDFLDLYNFRLIRPDTKVYGIIGKPVGHSKSPLLFNAAFKSVGLNAVYLHFLVDDVEKFFNTYSCIDFASGCSCTIPHKEVALKCMDEIDPTAKKIGAINNIVRRPDGTLIAFNTDYIGAISAIEDGLTETNGVIPAGASLLSGKFFVVLGAGGAGKSLAYGAAQKGARVVVANRTFGNALAMRLTTYIFNDVDLEANFQFKRAKELADKVGGLAMTLAEAEHFHPEDGMVLANTTSVGMTPYTDATPLAKHALKHYCLVFDAIYTPKDTRLLKEAKESGAIIVHGTEMLIRQGFEQYKNFTGLPAAAAKHQALIAIFAMTLGSVPLTSMDLQSADGMRRNSTLICAPIMAESVDQMLIQMKRAKELGADLAEVRVDFLKNFSPRNDLEALIKQGPLPTLITYRPKWEGGQYDGDENKRQKALQLAMELGADFIDIELKVAQEFYNFIQGKKPEKVKIIVSSHNYECTPSIEDIGDLVVRIQATGADIVKVATTALDITDNARMFHIIVNSQVPVIGLVMGERGLMSRVLAAKYGAFLTFGSIEAGVVSAPGQPTIRDLLELYNFRQIGADSKVYGVIGNPIGHSKSPLLYNAAFKHVDFNGIYLPLLVDSVANFISTYSSPDFAGYSYTIPHKEDGLKRCNEVDPIAKEIGAISCMIRRPVDGKLKGYNVDYLGAIKAIEEALGASNGAPASVSPLAGKLFVVVGAGGAGKALAYGAYEKGARVVVANRTFGKAKELASKVGGQAITLAELKDFHPEDGTILANATSVGMKPRIEDTLLPKEALKHYALVFDAVYTPKLTTLLREAQEAGSTIVYGTEMFINQAFVQFERFTGLPAPKQLIRDVLARNT</sequence>
<evidence type="ECO:0000256" key="9">
    <source>
        <dbReference type="SAM" id="Phobius"/>
    </source>
</evidence>
<keyword evidence="5" id="KW-0677">Repeat</keyword>
<feature type="transmembrane region" description="Helical" evidence="9">
    <location>
        <begin position="507"/>
        <end position="529"/>
    </location>
</feature>
<dbReference type="GO" id="GO:0004764">
    <property type="term" value="F:shikimate 3-dehydrogenase (NADP+) activity"/>
    <property type="evidence" value="ECO:0007669"/>
    <property type="project" value="InterPro"/>
</dbReference>
<dbReference type="Gene3D" id="3.80.10.10">
    <property type="entry name" value="Ribonuclease Inhibitor"/>
    <property type="match status" value="1"/>
</dbReference>
<dbReference type="Pfam" id="PF12819">
    <property type="entry name" value="Malectin_like"/>
    <property type="match status" value="1"/>
</dbReference>
<evidence type="ECO:0000256" key="3">
    <source>
        <dbReference type="ARBA" id="ARBA00022692"/>
    </source>
</evidence>
<organism evidence="15 16">
    <name type="scientific">Salix dunnii</name>
    <dbReference type="NCBI Taxonomy" id="1413687"/>
    <lineage>
        <taxon>Eukaryota</taxon>
        <taxon>Viridiplantae</taxon>
        <taxon>Streptophyta</taxon>
        <taxon>Embryophyta</taxon>
        <taxon>Tracheophyta</taxon>
        <taxon>Spermatophyta</taxon>
        <taxon>Magnoliopsida</taxon>
        <taxon>eudicotyledons</taxon>
        <taxon>Gunneridae</taxon>
        <taxon>Pentapetalae</taxon>
        <taxon>rosids</taxon>
        <taxon>fabids</taxon>
        <taxon>Malpighiales</taxon>
        <taxon>Salicaceae</taxon>
        <taxon>Saliceae</taxon>
        <taxon>Salix</taxon>
    </lineage>
</organism>
<dbReference type="Gene3D" id="3.40.50.10860">
    <property type="entry name" value="Leucine Dehydrogenase, chain A, domain 1"/>
    <property type="match status" value="3"/>
</dbReference>
<dbReference type="FunFam" id="3.40.50.720:FF:000172">
    <property type="entry name" value="Bifunctional 3-dehydroquinate dehydratase/shikimate dehydrogenase, chloroplastic"/>
    <property type="match status" value="3"/>
</dbReference>
<evidence type="ECO:0008006" key="17">
    <source>
        <dbReference type="Google" id="ProtNLM"/>
    </source>
</evidence>
<dbReference type="GO" id="GO:0016020">
    <property type="term" value="C:membrane"/>
    <property type="evidence" value="ECO:0007669"/>
    <property type="project" value="UniProtKB-SubCell"/>
</dbReference>
<feature type="chain" id="PRO_5032841880" description="Shikimate dehydrogenase" evidence="10">
    <location>
        <begin position="20"/>
        <end position="2229"/>
    </location>
</feature>
<gene>
    <name evidence="15" type="ORF">SADUNF_Sadunf13G0025400</name>
</gene>
<dbReference type="PANTHER" id="PTHR21089:SF12">
    <property type="entry name" value="BIFUNCTIONAL 3-DEHYDROQUINATE DEHYDRATASE_SHIKIMATE DEHYDROGENASE, CHLOROPLASTIC"/>
    <property type="match status" value="1"/>
</dbReference>
<evidence type="ECO:0000256" key="10">
    <source>
        <dbReference type="SAM" id="SignalP"/>
    </source>
</evidence>
<dbReference type="EMBL" id="JADGMS010000013">
    <property type="protein sequence ID" value="KAF9670023.1"/>
    <property type="molecule type" value="Genomic_DNA"/>
</dbReference>
<keyword evidence="2" id="KW-0433">Leucine-rich repeat</keyword>
<dbReference type="GO" id="GO:0009423">
    <property type="term" value="P:chorismate biosynthetic process"/>
    <property type="evidence" value="ECO:0007669"/>
    <property type="project" value="UniProtKB-UniPathway"/>
</dbReference>
<dbReference type="Pfam" id="PF01487">
    <property type="entry name" value="DHquinase_I"/>
    <property type="match status" value="3"/>
</dbReference>
<dbReference type="UniPathway" id="UPA00053">
    <property type="reaction ID" value="UER00087"/>
</dbReference>
<dbReference type="PANTHER" id="PTHR21089">
    <property type="entry name" value="SHIKIMATE DEHYDROGENASE"/>
    <property type="match status" value="1"/>
</dbReference>
<dbReference type="GO" id="GO:0019632">
    <property type="term" value="P:shikimate metabolic process"/>
    <property type="evidence" value="ECO:0007669"/>
    <property type="project" value="TreeGrafter"/>
</dbReference>
<dbReference type="InterPro" id="IPR022893">
    <property type="entry name" value="Shikimate_DH_fam"/>
</dbReference>
<keyword evidence="3 9" id="KW-0812">Transmembrane</keyword>
<dbReference type="Pfam" id="PF18317">
    <property type="entry name" value="SDH_C"/>
    <property type="match status" value="1"/>
</dbReference>
<comment type="subcellular location">
    <subcellularLocation>
        <location evidence="1">Membrane</location>
        <topology evidence="1">Single-pass membrane protein</topology>
    </subcellularLocation>
</comment>
<dbReference type="CDD" id="cd01065">
    <property type="entry name" value="NAD_bind_Shikimate_DH"/>
    <property type="match status" value="3"/>
</dbReference>
<reference evidence="15 16" key="1">
    <citation type="submission" date="2020-10" db="EMBL/GenBank/DDBJ databases">
        <title>Plant Genome Project.</title>
        <authorList>
            <person name="Zhang R.-G."/>
        </authorList>
    </citation>
    <scope>NUCLEOTIDE SEQUENCE [LARGE SCALE GENOMIC DNA]</scope>
    <source>
        <strain evidence="15">FAFU-HL-1</strain>
        <tissue evidence="15">Leaf</tissue>
    </source>
</reference>
<dbReference type="Pfam" id="PF08501">
    <property type="entry name" value="Shikimate_dh_N"/>
    <property type="match status" value="3"/>
</dbReference>
<comment type="caution">
    <text evidence="15">The sequence shown here is derived from an EMBL/GenBank/DDBJ whole genome shotgun (WGS) entry which is preliminary data.</text>
</comment>
<dbReference type="Gene3D" id="3.40.50.720">
    <property type="entry name" value="NAD(P)-binding Rossmann-like Domain"/>
    <property type="match status" value="3"/>
</dbReference>
<evidence type="ECO:0000259" key="13">
    <source>
        <dbReference type="Pfam" id="PF12819"/>
    </source>
</evidence>
<evidence type="ECO:0000256" key="2">
    <source>
        <dbReference type="ARBA" id="ARBA00022614"/>
    </source>
</evidence>
<feature type="domain" description="Malectin-like" evidence="13">
    <location>
        <begin position="23"/>
        <end position="337"/>
    </location>
</feature>
<dbReference type="HAMAP" id="MF_00222">
    <property type="entry name" value="Shikimate_DH_AroE"/>
    <property type="match status" value="3"/>
</dbReference>
<name>A0A835JK20_9ROSI</name>
<feature type="domain" description="Shikimate dehydrogenase substrate binding N-terminal" evidence="12">
    <location>
        <begin position="1956"/>
        <end position="2034"/>
    </location>
</feature>
<feature type="domain" description="SDH C-terminal" evidence="14">
    <location>
        <begin position="2196"/>
        <end position="2225"/>
    </location>
</feature>
<accession>A0A835JK20</accession>
<dbReference type="NCBIfam" id="TIGR01093">
    <property type="entry name" value="aroD"/>
    <property type="match status" value="2"/>
</dbReference>
<feature type="domain" description="Shikimate dehydrogenase substrate binding N-terminal" evidence="12">
    <location>
        <begin position="1400"/>
        <end position="1481"/>
    </location>
</feature>
<dbReference type="SUPFAM" id="SSF52058">
    <property type="entry name" value="L domain-like"/>
    <property type="match status" value="1"/>
</dbReference>
<evidence type="ECO:0000259" key="12">
    <source>
        <dbReference type="Pfam" id="PF08501"/>
    </source>
</evidence>
<dbReference type="OrthoDB" id="204377at2759"/>
<feature type="transmembrane region" description="Helical" evidence="9">
    <location>
        <begin position="637"/>
        <end position="657"/>
    </location>
</feature>
<feature type="compositionally biased region" description="Low complexity" evidence="8">
    <location>
        <begin position="484"/>
        <end position="499"/>
    </location>
</feature>
<keyword evidence="6 9" id="KW-1133">Transmembrane helix</keyword>
<evidence type="ECO:0000256" key="7">
    <source>
        <dbReference type="ARBA" id="ARBA00023136"/>
    </source>
</evidence>
<evidence type="ECO:0000256" key="6">
    <source>
        <dbReference type="ARBA" id="ARBA00022989"/>
    </source>
</evidence>
<evidence type="ECO:0000313" key="16">
    <source>
        <dbReference type="Proteomes" id="UP000657918"/>
    </source>
</evidence>
<dbReference type="Pfam" id="PF01488">
    <property type="entry name" value="Shikimate_DH"/>
    <property type="match status" value="1"/>
</dbReference>
<protein>
    <recommendedName>
        <fullName evidence="17">Shikimate dehydrogenase</fullName>
    </recommendedName>
</protein>
<evidence type="ECO:0000256" key="8">
    <source>
        <dbReference type="SAM" id="MobiDB-lite"/>
    </source>
</evidence>
<dbReference type="SUPFAM" id="SSF51569">
    <property type="entry name" value="Aldolase"/>
    <property type="match status" value="3"/>
</dbReference>
<evidence type="ECO:0000313" key="15">
    <source>
        <dbReference type="EMBL" id="KAF9670023.1"/>
    </source>
</evidence>
<evidence type="ECO:0000259" key="11">
    <source>
        <dbReference type="Pfam" id="PF01488"/>
    </source>
</evidence>
<dbReference type="Gene3D" id="3.20.20.70">
    <property type="entry name" value="Aldolase class I"/>
    <property type="match status" value="3"/>
</dbReference>
<evidence type="ECO:0000259" key="14">
    <source>
        <dbReference type="Pfam" id="PF18317"/>
    </source>
</evidence>
<feature type="domain" description="Quinate/shikimate 5-dehydrogenase/glutamyl-tRNA reductase" evidence="11">
    <location>
        <begin position="2074"/>
        <end position="2134"/>
    </location>
</feature>
<dbReference type="InterPro" id="IPR006151">
    <property type="entry name" value="Shikm_DH/Glu-tRNA_Rdtase"/>
</dbReference>
<dbReference type="InterPro" id="IPR041121">
    <property type="entry name" value="SDH_C"/>
</dbReference>
<keyword evidence="16" id="KW-1185">Reference proteome</keyword>
<keyword evidence="4 10" id="KW-0732">Signal</keyword>
<evidence type="ECO:0000256" key="1">
    <source>
        <dbReference type="ARBA" id="ARBA00004167"/>
    </source>
</evidence>
<dbReference type="Proteomes" id="UP000657918">
    <property type="component" value="Unassembled WGS sequence"/>
</dbReference>
<proteinExistence type="inferred from homology"/>
<dbReference type="InterPro" id="IPR036291">
    <property type="entry name" value="NAD(P)-bd_dom_sf"/>
</dbReference>
<dbReference type="InterPro" id="IPR032675">
    <property type="entry name" value="LRR_dom_sf"/>
</dbReference>
<dbReference type="FunFam" id="3.20.20.70:FF:000142">
    <property type="entry name" value="bifunctional 3-dehydroquinate dehydratase/shikimate dehydrogenase, chloroplastic"/>
    <property type="match status" value="3"/>
</dbReference>
<feature type="signal peptide" evidence="10">
    <location>
        <begin position="1"/>
        <end position="19"/>
    </location>
</feature>
<dbReference type="InterPro" id="IPR013785">
    <property type="entry name" value="Aldolase_TIM"/>
</dbReference>
<dbReference type="HAMAP" id="MF_00214">
    <property type="entry name" value="AroD"/>
    <property type="match status" value="2"/>
</dbReference>
<dbReference type="InterPro" id="IPR001381">
    <property type="entry name" value="DHquinase_I"/>
</dbReference>